<organism evidence="5 6">
    <name type="scientific">Aristolochia fimbriata</name>
    <name type="common">White veined hardy Dutchman's pipe vine</name>
    <dbReference type="NCBI Taxonomy" id="158543"/>
    <lineage>
        <taxon>Eukaryota</taxon>
        <taxon>Viridiplantae</taxon>
        <taxon>Streptophyta</taxon>
        <taxon>Embryophyta</taxon>
        <taxon>Tracheophyta</taxon>
        <taxon>Spermatophyta</taxon>
        <taxon>Magnoliopsida</taxon>
        <taxon>Magnoliidae</taxon>
        <taxon>Piperales</taxon>
        <taxon>Aristolochiaceae</taxon>
        <taxon>Aristolochia</taxon>
    </lineage>
</organism>
<evidence type="ECO:0000256" key="4">
    <source>
        <dbReference type="SAM" id="SignalP"/>
    </source>
</evidence>
<dbReference type="Proteomes" id="UP000825729">
    <property type="component" value="Unassembled WGS sequence"/>
</dbReference>
<sequence>MDSLCCLVACGSVISCSCLSAWCQLLLGILHLVERGCCNFGSDTFVWDIDVPNLNTFASISHERRSNDIDVNEEALGRKNEQNSPVINIDINENDEVETERYILIACGVNGEGGIITLAYAIVDVKSEETWTWFLRILRERVVIRIILDLVIISDRQKGLLNAVPYAFLEAFHGYCRHMCTNFYDKFKEKDMRDLFG</sequence>
<dbReference type="GO" id="GO:0003677">
    <property type="term" value="F:DNA binding"/>
    <property type="evidence" value="ECO:0007669"/>
    <property type="project" value="UniProtKB-KW"/>
</dbReference>
<accession>A0AAV7FEE4</accession>
<evidence type="ECO:0008006" key="7">
    <source>
        <dbReference type="Google" id="ProtNLM"/>
    </source>
</evidence>
<dbReference type="AlphaFoldDB" id="A0AAV7FEE4"/>
<evidence type="ECO:0000256" key="2">
    <source>
        <dbReference type="ARBA" id="ARBA00023125"/>
    </source>
</evidence>
<evidence type="ECO:0000313" key="6">
    <source>
        <dbReference type="Proteomes" id="UP000825729"/>
    </source>
</evidence>
<proteinExistence type="predicted"/>
<feature type="signal peptide" evidence="4">
    <location>
        <begin position="1"/>
        <end position="20"/>
    </location>
</feature>
<evidence type="ECO:0000256" key="1">
    <source>
        <dbReference type="ARBA" id="ARBA00022578"/>
    </source>
</evidence>
<dbReference type="GO" id="GO:0006313">
    <property type="term" value="P:DNA transposition"/>
    <property type="evidence" value="ECO:0007669"/>
    <property type="project" value="InterPro"/>
</dbReference>
<dbReference type="PANTHER" id="PTHR31973">
    <property type="entry name" value="POLYPROTEIN, PUTATIVE-RELATED"/>
    <property type="match status" value="1"/>
</dbReference>
<keyword evidence="1" id="KW-0815">Transposition</keyword>
<protein>
    <recommendedName>
        <fullName evidence="7">MULE transposase domain-containing protein</fullName>
    </recommendedName>
</protein>
<keyword evidence="3" id="KW-0233">DNA recombination</keyword>
<keyword evidence="4" id="KW-0732">Signal</keyword>
<evidence type="ECO:0000313" key="5">
    <source>
        <dbReference type="EMBL" id="KAG9458117.1"/>
    </source>
</evidence>
<feature type="chain" id="PRO_5043619497" description="MULE transposase domain-containing protein" evidence="4">
    <location>
        <begin position="21"/>
        <end position="197"/>
    </location>
</feature>
<evidence type="ECO:0000256" key="3">
    <source>
        <dbReference type="ARBA" id="ARBA00023172"/>
    </source>
</evidence>
<dbReference type="GO" id="GO:0004803">
    <property type="term" value="F:transposase activity"/>
    <property type="evidence" value="ECO:0007669"/>
    <property type="project" value="InterPro"/>
</dbReference>
<gene>
    <name evidence="5" type="ORF">H6P81_002625</name>
</gene>
<name>A0AAV7FEE4_ARIFI</name>
<dbReference type="InterPro" id="IPR001207">
    <property type="entry name" value="Transposase_mutator"/>
</dbReference>
<reference evidence="5 6" key="1">
    <citation type="submission" date="2021-07" db="EMBL/GenBank/DDBJ databases">
        <title>The Aristolochia fimbriata genome: insights into angiosperm evolution, floral development and chemical biosynthesis.</title>
        <authorList>
            <person name="Jiao Y."/>
        </authorList>
    </citation>
    <scope>NUCLEOTIDE SEQUENCE [LARGE SCALE GENOMIC DNA]</scope>
    <source>
        <strain evidence="5">IBCAS-2021</strain>
        <tissue evidence="5">Leaf</tissue>
    </source>
</reference>
<keyword evidence="2" id="KW-0238">DNA-binding</keyword>
<dbReference type="EMBL" id="JAINDJ010000002">
    <property type="protein sequence ID" value="KAG9458117.1"/>
    <property type="molecule type" value="Genomic_DNA"/>
</dbReference>
<dbReference type="Pfam" id="PF00872">
    <property type="entry name" value="Transposase_mut"/>
    <property type="match status" value="1"/>
</dbReference>
<keyword evidence="6" id="KW-1185">Reference proteome</keyword>
<comment type="caution">
    <text evidence="5">The sequence shown here is derived from an EMBL/GenBank/DDBJ whole genome shotgun (WGS) entry which is preliminary data.</text>
</comment>
<dbReference type="PANTHER" id="PTHR31973:SF187">
    <property type="entry name" value="MUTATOR TRANSPOSASE MUDRA PROTEIN"/>
    <property type="match status" value="1"/>
</dbReference>